<organism evidence="19 20">
    <name type="scientific">Phytophthora citrophthora</name>
    <dbReference type="NCBI Taxonomy" id="4793"/>
    <lineage>
        <taxon>Eukaryota</taxon>
        <taxon>Sar</taxon>
        <taxon>Stramenopiles</taxon>
        <taxon>Oomycota</taxon>
        <taxon>Peronosporomycetes</taxon>
        <taxon>Peronosporales</taxon>
        <taxon>Peronosporaceae</taxon>
        <taxon>Phytophthora</taxon>
    </lineage>
</organism>
<dbReference type="GO" id="GO:0005576">
    <property type="term" value="C:extracellular region"/>
    <property type="evidence" value="ECO:0007669"/>
    <property type="project" value="UniProtKB-SubCell"/>
</dbReference>
<dbReference type="EC" id="3.6.4.13" evidence="3"/>
<reference evidence="19" key="1">
    <citation type="submission" date="2023-08" db="EMBL/GenBank/DDBJ databases">
        <title>Reference Genome Resource for the Citrus Pathogen Phytophthora citrophthora.</title>
        <authorList>
            <person name="Moller H."/>
            <person name="Coetzee B."/>
            <person name="Rose L.J."/>
            <person name="Van Niekerk J.M."/>
        </authorList>
    </citation>
    <scope>NUCLEOTIDE SEQUENCE</scope>
    <source>
        <strain evidence="19">STE-U-9442</strain>
    </source>
</reference>
<dbReference type="InterPro" id="IPR014014">
    <property type="entry name" value="RNA_helicase_DEAD_Q_motif"/>
</dbReference>
<evidence type="ECO:0000313" key="19">
    <source>
        <dbReference type="EMBL" id="KAK1930786.1"/>
    </source>
</evidence>
<dbReference type="InterPro" id="IPR057479">
    <property type="entry name" value="PRP28/DDX23-like_helical"/>
</dbReference>
<keyword evidence="8" id="KW-0378">Hydrolase</keyword>
<evidence type="ECO:0000259" key="16">
    <source>
        <dbReference type="PROSITE" id="PS51192"/>
    </source>
</evidence>
<feature type="region of interest" description="Disordered" evidence="15">
    <location>
        <begin position="501"/>
        <end position="522"/>
    </location>
</feature>
<evidence type="ECO:0000256" key="7">
    <source>
        <dbReference type="ARBA" id="ARBA00022741"/>
    </source>
</evidence>
<dbReference type="CDD" id="cd17945">
    <property type="entry name" value="DEADc_DDX23"/>
    <property type="match status" value="1"/>
</dbReference>
<evidence type="ECO:0000313" key="20">
    <source>
        <dbReference type="Proteomes" id="UP001259832"/>
    </source>
</evidence>
<dbReference type="InterPro" id="IPR011048">
    <property type="entry name" value="Haem_d1_sf"/>
</dbReference>
<dbReference type="PROSITE" id="PS51194">
    <property type="entry name" value="HELICASE_CTER"/>
    <property type="match status" value="1"/>
</dbReference>
<feature type="compositionally biased region" description="Basic and acidic residues" evidence="15">
    <location>
        <begin position="282"/>
        <end position="297"/>
    </location>
</feature>
<dbReference type="InterPro" id="IPR027417">
    <property type="entry name" value="P-loop_NTPase"/>
</dbReference>
<dbReference type="EMBL" id="JASMQC010000037">
    <property type="protein sequence ID" value="KAK1930786.1"/>
    <property type="molecule type" value="Genomic_DNA"/>
</dbReference>
<dbReference type="Pfam" id="PF00271">
    <property type="entry name" value="Helicase_C"/>
    <property type="match status" value="1"/>
</dbReference>
<evidence type="ECO:0000256" key="12">
    <source>
        <dbReference type="ARBA" id="ARBA00037954"/>
    </source>
</evidence>
<dbReference type="Pfam" id="PF10282">
    <property type="entry name" value="Lactonase"/>
    <property type="match status" value="1"/>
</dbReference>
<name>A0AAD9LBW8_9STRA</name>
<dbReference type="Pfam" id="PF25430">
    <property type="entry name" value="DDX23"/>
    <property type="match status" value="1"/>
</dbReference>
<sequence>MQSHPMKVALTNTALQEIDRMDITTNQVRFLRSEADDDEERLVGKNMFNAEKIEKALQDTTYAKTLFRRWKRYGIEHGAAFDKLKKFNIGKDDKVFELYTNYFEWLDKHHPLGVEVTGGANLFSKAKLDKAMKDPAYANTMFGRWKRHGFESDAAYNKLLSFNLASDAEVYKVYTKYVTWLNIHHPLAKTRKTTAKDFLFNADRVARAKGDPEFAETLFKKVEDKRARRENQMTDHRKRRRSRSRSRSVSKRPAIDLDEEQRKEAERVAAIAKRAEERVAQRAAERKAKEQDEDLSKSKSAATSERKLPLKIADASTTVDDPPSKPKFRSKAQRQKDALERLEKKRQEMDQQRKEAEDARRQFLQRQRSERERERDARSNGGRRRDDRGVTSSRNRRDDQRGGEPSSKDESKPALLDPSESKALQALKDQYLGKTVKKKKVVKASEKFSKIFQFDWEASEDTSTDLNPLYAKRMDVNLLYGRGYRAGVDMREQRKKNSFLEELSHKRQKEQQLADETDGSLTSEQIAARKQERERALRSMQARERDRMQEMASLEAKTMGIHWSEKSLAEMKERDWRIFREDFDITLKGGRAPNPLRKWDEAGNLLPDAVFKAIKEMGFERPSPIQMQAIPIGLQKRDIIGIAETGSGKTAAFMIPIIAYIYSLPAAMVARTGEQGPLALVMAPTRELALQIEQEGIKLCKYTSVGLPEKMNPIKTLSVVGGQSIEDQGFRLREGVEIIIGTPGRLMDCLESHYLVLNQCNYVVLDEADRMIDMGFEPQVVAVLENMGSLLKSENEEEMEQQLTLANGAQPGEELQHRLRVTTMFSATMPVEVERLAKTFLRHPSIVKIGDEDSGKNKRIDQRVMFMNPGKKRSKLVEVLRDILSAQSVPVPRSRKEKVVDGAKIIVFVNIKKECDSVAKFISSEGFRCTILHGGKTQDQREESLKMFREGYVDMLVATDVAGRGLDIPDVTHVVNFDLPSKIQNYSHRIGRTGRAGKDGVAISFLTDDDEEIMYDLKQYLISTEMPVPNELSNHPSAKAAPGARDEKGNVIARSKRDTVIYANSMPTLYVGTYTRKEGHVDGHAKGIHAYSFDDATGALKLLKITEGCGVNPSYVVGTNSTLYAVNETNDPSQLHPGKETGFVSAYRMGKDGELTLLSRHETGGTYTCHVALSPNGDFVSVANYGGGLSIYPVNDDGSLAPASDFHRFEGASMVIPDRQEASHIHSTAWTPTGLLAADLGTDRLVQFKLDAANKKLVDEEFITRPPGSGPRHFALSPELGVGYVISELDNTVGVLPLDAKTGKLGHEALQSISTLPKDYAGPASPLASDIHISNNGKFVYAATRFYHSIAIYKILPDTRLELVEIVPTRGETPRDILLYKGYLLAINQDTSSIDVFRADGETGKLTYTGNSIDCPSPSSMFIAHEADDDEERLVGKNMFNAEKIEKALQDTTYAKTLFRRWKRYGIEHGAALDKLKLKKFNIGKDDKVFELYTNYFEWLDKHHPLGVEVTGGANLFSKAKLDKAMKDPAYANTMFGRWKRHGFESDATYNKLLSFNLASDAEVYKVYTKYVAWLNIHHPLAKTRKTTAKDFLFNADRVARAKDRLIRVV</sequence>
<dbReference type="PROSITE" id="PS51195">
    <property type="entry name" value="Q_MOTIF"/>
    <property type="match status" value="1"/>
</dbReference>
<dbReference type="InterPro" id="IPR031825">
    <property type="entry name" value="RXLR"/>
</dbReference>
<dbReference type="GO" id="GO:0003676">
    <property type="term" value="F:nucleic acid binding"/>
    <property type="evidence" value="ECO:0007669"/>
    <property type="project" value="InterPro"/>
</dbReference>
<feature type="domain" description="Helicase C-terminal" evidence="17">
    <location>
        <begin position="895"/>
        <end position="1036"/>
    </location>
</feature>
<dbReference type="CDD" id="cd18787">
    <property type="entry name" value="SF2_C_DEAD"/>
    <property type="match status" value="1"/>
</dbReference>
<evidence type="ECO:0000256" key="8">
    <source>
        <dbReference type="ARBA" id="ARBA00022801"/>
    </source>
</evidence>
<dbReference type="Proteomes" id="UP001259832">
    <property type="component" value="Unassembled WGS sequence"/>
</dbReference>
<evidence type="ECO:0000256" key="11">
    <source>
        <dbReference type="ARBA" id="ARBA00023187"/>
    </source>
</evidence>
<dbReference type="PROSITE" id="PS51192">
    <property type="entry name" value="HELICASE_ATP_BIND_1"/>
    <property type="match status" value="1"/>
</dbReference>
<evidence type="ECO:0000256" key="6">
    <source>
        <dbReference type="ARBA" id="ARBA00022729"/>
    </source>
</evidence>
<dbReference type="GO" id="GO:0005524">
    <property type="term" value="F:ATP binding"/>
    <property type="evidence" value="ECO:0007669"/>
    <property type="project" value="UniProtKB-KW"/>
</dbReference>
<keyword evidence="5" id="KW-0507">mRNA processing</keyword>
<dbReference type="PROSITE" id="PS00039">
    <property type="entry name" value="DEAD_ATP_HELICASE"/>
    <property type="match status" value="1"/>
</dbReference>
<feature type="region of interest" description="Disordered" evidence="15">
    <location>
        <begin position="282"/>
        <end position="418"/>
    </location>
</feature>
<feature type="compositionally biased region" description="Basic and acidic residues" evidence="15">
    <location>
        <begin position="501"/>
        <end position="512"/>
    </location>
</feature>
<dbReference type="GO" id="GO:0006397">
    <property type="term" value="P:mRNA processing"/>
    <property type="evidence" value="ECO:0007669"/>
    <property type="project" value="UniProtKB-KW"/>
</dbReference>
<evidence type="ECO:0000259" key="18">
    <source>
        <dbReference type="PROSITE" id="PS51195"/>
    </source>
</evidence>
<dbReference type="InterPro" id="IPR015943">
    <property type="entry name" value="WD40/YVTN_repeat-like_dom_sf"/>
</dbReference>
<keyword evidence="20" id="KW-1185">Reference proteome</keyword>
<feature type="domain" description="Helicase ATP-binding" evidence="16">
    <location>
        <begin position="630"/>
        <end position="847"/>
    </location>
</feature>
<keyword evidence="6" id="KW-0732">Signal</keyword>
<evidence type="ECO:0000256" key="5">
    <source>
        <dbReference type="ARBA" id="ARBA00022664"/>
    </source>
</evidence>
<evidence type="ECO:0000256" key="2">
    <source>
        <dbReference type="ARBA" id="ARBA00010400"/>
    </source>
</evidence>
<dbReference type="InterPro" id="IPR014001">
    <property type="entry name" value="Helicase_ATP-bd"/>
</dbReference>
<comment type="similarity">
    <text evidence="2">Belongs to the RxLR effector family.</text>
</comment>
<dbReference type="InterPro" id="IPR011545">
    <property type="entry name" value="DEAD/DEAH_box_helicase_dom"/>
</dbReference>
<feature type="compositionally biased region" description="Basic and acidic residues" evidence="15">
    <location>
        <begin position="334"/>
        <end position="412"/>
    </location>
</feature>
<comment type="subcellular location">
    <subcellularLocation>
        <location evidence="1">Secreted</location>
    </subcellularLocation>
</comment>
<feature type="short sequence motif" description="Q motif" evidence="14">
    <location>
        <begin position="599"/>
        <end position="627"/>
    </location>
</feature>
<dbReference type="SMART" id="SM00487">
    <property type="entry name" value="DEXDc"/>
    <property type="match status" value="1"/>
</dbReference>
<dbReference type="Pfam" id="PF00270">
    <property type="entry name" value="DEAD"/>
    <property type="match status" value="1"/>
</dbReference>
<feature type="region of interest" description="Disordered" evidence="15">
    <location>
        <begin position="225"/>
        <end position="263"/>
    </location>
</feature>
<evidence type="ECO:0000256" key="10">
    <source>
        <dbReference type="ARBA" id="ARBA00022840"/>
    </source>
</evidence>
<dbReference type="GO" id="GO:0008380">
    <property type="term" value="P:RNA splicing"/>
    <property type="evidence" value="ECO:0007669"/>
    <property type="project" value="UniProtKB-KW"/>
</dbReference>
<dbReference type="SMART" id="SM00490">
    <property type="entry name" value="HELICc"/>
    <property type="match status" value="1"/>
</dbReference>
<evidence type="ECO:0000259" key="17">
    <source>
        <dbReference type="PROSITE" id="PS51194"/>
    </source>
</evidence>
<keyword evidence="10" id="KW-0067">ATP-binding</keyword>
<gene>
    <name evidence="19" type="ORF">P3T76_013743</name>
</gene>
<keyword evidence="11" id="KW-0508">mRNA splicing</keyword>
<dbReference type="Gene3D" id="3.40.50.300">
    <property type="entry name" value="P-loop containing nucleotide triphosphate hydrolases"/>
    <property type="match status" value="2"/>
</dbReference>
<dbReference type="InterPro" id="IPR001650">
    <property type="entry name" value="Helicase_C-like"/>
</dbReference>
<evidence type="ECO:0000256" key="9">
    <source>
        <dbReference type="ARBA" id="ARBA00022806"/>
    </source>
</evidence>
<keyword evidence="9 19" id="KW-0347">Helicase</keyword>
<protein>
    <recommendedName>
        <fullName evidence="3">RNA helicase</fullName>
        <ecNumber evidence="3">3.6.4.13</ecNumber>
    </recommendedName>
</protein>
<dbReference type="SUPFAM" id="SSF51004">
    <property type="entry name" value="C-terminal (heme d1) domain of cytochrome cd1-nitrite reductase"/>
    <property type="match status" value="1"/>
</dbReference>
<evidence type="ECO:0000256" key="3">
    <source>
        <dbReference type="ARBA" id="ARBA00012552"/>
    </source>
</evidence>
<accession>A0AAD9LBW8</accession>
<proteinExistence type="inferred from homology"/>
<dbReference type="SUPFAM" id="SSF52540">
    <property type="entry name" value="P-loop containing nucleoside triphosphate hydrolases"/>
    <property type="match status" value="1"/>
</dbReference>
<dbReference type="PANTHER" id="PTHR47958">
    <property type="entry name" value="ATP-DEPENDENT RNA HELICASE DBP3"/>
    <property type="match status" value="1"/>
</dbReference>
<keyword evidence="7" id="KW-0547">Nucleotide-binding</keyword>
<dbReference type="InterPro" id="IPR000629">
    <property type="entry name" value="RNA-helicase_DEAD-box_CS"/>
</dbReference>
<feature type="compositionally biased region" description="Basic and acidic residues" evidence="15">
    <location>
        <begin position="225"/>
        <end position="235"/>
    </location>
</feature>
<comment type="catalytic activity">
    <reaction evidence="13">
        <text>ATP + H2O = ADP + phosphate + H(+)</text>
        <dbReference type="Rhea" id="RHEA:13065"/>
        <dbReference type="ChEBI" id="CHEBI:15377"/>
        <dbReference type="ChEBI" id="CHEBI:15378"/>
        <dbReference type="ChEBI" id="CHEBI:30616"/>
        <dbReference type="ChEBI" id="CHEBI:43474"/>
        <dbReference type="ChEBI" id="CHEBI:456216"/>
        <dbReference type="EC" id="3.6.4.13"/>
    </reaction>
</comment>
<dbReference type="Gene3D" id="2.130.10.10">
    <property type="entry name" value="YVTN repeat-like/Quinoprotein amine dehydrogenase"/>
    <property type="match status" value="1"/>
</dbReference>
<feature type="domain" description="DEAD-box RNA helicase Q" evidence="18">
    <location>
        <begin position="599"/>
        <end position="627"/>
    </location>
</feature>
<evidence type="ECO:0000256" key="14">
    <source>
        <dbReference type="PROSITE-ProRule" id="PRU00552"/>
    </source>
</evidence>
<comment type="caution">
    <text evidence="19">The sequence shown here is derived from an EMBL/GenBank/DDBJ whole genome shotgun (WGS) entry which is preliminary data.</text>
</comment>
<comment type="similarity">
    <text evidence="12">Belongs to the DEAD box helicase family. DDX23/PRP28 subfamily.</text>
</comment>
<keyword evidence="4" id="KW-0964">Secreted</keyword>
<feature type="compositionally biased region" description="Basic residues" evidence="15">
    <location>
        <begin position="236"/>
        <end position="250"/>
    </location>
</feature>
<dbReference type="InterPro" id="IPR019405">
    <property type="entry name" value="Lactonase_7-beta_prop"/>
</dbReference>
<dbReference type="Pfam" id="PF16810">
    <property type="entry name" value="RXLR"/>
    <property type="match status" value="2"/>
</dbReference>
<dbReference type="GO" id="GO:0016787">
    <property type="term" value="F:hydrolase activity"/>
    <property type="evidence" value="ECO:0007669"/>
    <property type="project" value="UniProtKB-KW"/>
</dbReference>
<evidence type="ECO:0000256" key="15">
    <source>
        <dbReference type="SAM" id="MobiDB-lite"/>
    </source>
</evidence>
<evidence type="ECO:0000256" key="4">
    <source>
        <dbReference type="ARBA" id="ARBA00022525"/>
    </source>
</evidence>
<evidence type="ECO:0000256" key="1">
    <source>
        <dbReference type="ARBA" id="ARBA00004613"/>
    </source>
</evidence>
<evidence type="ECO:0000256" key="13">
    <source>
        <dbReference type="ARBA" id="ARBA00047984"/>
    </source>
</evidence>
<dbReference type="GO" id="GO:0003724">
    <property type="term" value="F:RNA helicase activity"/>
    <property type="evidence" value="ECO:0007669"/>
    <property type="project" value="UniProtKB-EC"/>
</dbReference>